<proteinExistence type="predicted"/>
<evidence type="ECO:0000313" key="1">
    <source>
        <dbReference type="EMBL" id="KAJ5362155.1"/>
    </source>
</evidence>
<dbReference type="EMBL" id="JAPZBR010000002">
    <property type="protein sequence ID" value="KAJ5362155.1"/>
    <property type="molecule type" value="Genomic_DNA"/>
</dbReference>
<gene>
    <name evidence="1" type="ORF">N7541_002999</name>
</gene>
<comment type="caution">
    <text evidence="1">The sequence shown here is derived from an EMBL/GenBank/DDBJ whole genome shotgun (WGS) entry which is preliminary data.</text>
</comment>
<evidence type="ECO:0000313" key="2">
    <source>
        <dbReference type="Proteomes" id="UP001148299"/>
    </source>
</evidence>
<reference evidence="1" key="2">
    <citation type="journal article" date="2023" name="IMA Fungus">
        <title>Comparative genomic study of the Penicillium genus elucidates a diverse pangenome and 15 lateral gene transfer events.</title>
        <authorList>
            <person name="Petersen C."/>
            <person name="Sorensen T."/>
            <person name="Nielsen M.R."/>
            <person name="Sondergaard T.E."/>
            <person name="Sorensen J.L."/>
            <person name="Fitzpatrick D.A."/>
            <person name="Frisvad J.C."/>
            <person name="Nielsen K.L."/>
        </authorList>
    </citation>
    <scope>NUCLEOTIDE SEQUENCE</scope>
    <source>
        <strain evidence="1">IBT 35675</strain>
    </source>
</reference>
<reference evidence="1" key="1">
    <citation type="submission" date="2022-12" db="EMBL/GenBank/DDBJ databases">
        <authorList>
            <person name="Petersen C."/>
        </authorList>
    </citation>
    <scope>NUCLEOTIDE SEQUENCE</scope>
    <source>
        <strain evidence="1">IBT 35675</strain>
    </source>
</reference>
<name>A0A9W9V0N8_PENBR</name>
<dbReference type="Proteomes" id="UP001148299">
    <property type="component" value="Unassembled WGS sequence"/>
</dbReference>
<organism evidence="1 2">
    <name type="scientific">Penicillium brevicompactum</name>
    <dbReference type="NCBI Taxonomy" id="5074"/>
    <lineage>
        <taxon>Eukaryota</taxon>
        <taxon>Fungi</taxon>
        <taxon>Dikarya</taxon>
        <taxon>Ascomycota</taxon>
        <taxon>Pezizomycotina</taxon>
        <taxon>Eurotiomycetes</taxon>
        <taxon>Eurotiomycetidae</taxon>
        <taxon>Eurotiales</taxon>
        <taxon>Aspergillaceae</taxon>
        <taxon>Penicillium</taxon>
    </lineage>
</organism>
<dbReference type="AlphaFoldDB" id="A0A9W9V0N8"/>
<sequence>MWDMDHLSALGILNQPWEGDDPAEFYAGEKQRIAKQHRDMAERLRTMNQERNNAGRVAIRLEAYTTKLSLTHKYDKAVFIIQPMDTYLNNLGIE</sequence>
<accession>A0A9W9V0N8</accession>
<keyword evidence="2" id="KW-1185">Reference proteome</keyword>
<protein>
    <submittedName>
        <fullName evidence="1">Uncharacterized protein</fullName>
    </submittedName>
</protein>